<dbReference type="NCBIfam" id="TIGR01536">
    <property type="entry name" value="asn_synth_AEB"/>
    <property type="match status" value="1"/>
</dbReference>
<dbReference type="PIRSF" id="PIRSF001589">
    <property type="entry name" value="Asn_synthetase_glu-h"/>
    <property type="match status" value="1"/>
</dbReference>
<evidence type="ECO:0000256" key="1">
    <source>
        <dbReference type="ARBA" id="ARBA00005187"/>
    </source>
</evidence>
<evidence type="ECO:0000256" key="7">
    <source>
        <dbReference type="ARBA" id="ARBA00022962"/>
    </source>
</evidence>
<organism evidence="10 11">
    <name type="scientific">Nocardioides flavus</name>
    <name type="common">ex Wang et al. 2016</name>
    <dbReference type="NCBI Taxonomy" id="2058780"/>
    <lineage>
        <taxon>Bacteria</taxon>
        <taxon>Bacillati</taxon>
        <taxon>Actinomycetota</taxon>
        <taxon>Actinomycetes</taxon>
        <taxon>Propionibacteriales</taxon>
        <taxon>Nocardioidaceae</taxon>
        <taxon>Nocardioides</taxon>
    </lineage>
</organism>
<reference evidence="11" key="1">
    <citation type="journal article" date="2019" name="Int. J. Syst. Evol. Microbiol.">
        <title>The Global Catalogue of Microorganisms (GCM) 10K type strain sequencing project: providing services to taxonomists for standard genome sequencing and annotation.</title>
        <authorList>
            <consortium name="The Broad Institute Genomics Platform"/>
            <consortium name="The Broad Institute Genome Sequencing Center for Infectious Disease"/>
            <person name="Wu L."/>
            <person name="Ma J."/>
        </authorList>
    </citation>
    <scope>NUCLEOTIDE SEQUENCE [LARGE SCALE GENOMIC DNA]</scope>
    <source>
        <strain evidence="11">CGMCC 1.12791</strain>
    </source>
</reference>
<dbReference type="Pfam" id="PF00733">
    <property type="entry name" value="Asn_synthase"/>
    <property type="match status" value="1"/>
</dbReference>
<evidence type="ECO:0000313" key="11">
    <source>
        <dbReference type="Proteomes" id="UP000597341"/>
    </source>
</evidence>
<comment type="catalytic activity">
    <reaction evidence="8">
        <text>L-aspartate + L-glutamine + ATP + H2O = L-asparagine + L-glutamate + AMP + diphosphate + H(+)</text>
        <dbReference type="Rhea" id="RHEA:12228"/>
        <dbReference type="ChEBI" id="CHEBI:15377"/>
        <dbReference type="ChEBI" id="CHEBI:15378"/>
        <dbReference type="ChEBI" id="CHEBI:29985"/>
        <dbReference type="ChEBI" id="CHEBI:29991"/>
        <dbReference type="ChEBI" id="CHEBI:30616"/>
        <dbReference type="ChEBI" id="CHEBI:33019"/>
        <dbReference type="ChEBI" id="CHEBI:58048"/>
        <dbReference type="ChEBI" id="CHEBI:58359"/>
        <dbReference type="ChEBI" id="CHEBI:456215"/>
        <dbReference type="EC" id="6.3.5.4"/>
    </reaction>
</comment>
<keyword evidence="11" id="KW-1185">Reference proteome</keyword>
<comment type="pathway">
    <text evidence="1">Amino-acid biosynthesis; L-asparagine biosynthesis; L-asparagine from L-aspartate (L-Gln route): step 1/1.</text>
</comment>
<dbReference type="EC" id="6.3.5.4" evidence="3"/>
<keyword evidence="4" id="KW-0547">Nucleotide-binding</keyword>
<evidence type="ECO:0000256" key="5">
    <source>
        <dbReference type="ARBA" id="ARBA00022840"/>
    </source>
</evidence>
<dbReference type="SUPFAM" id="SSF52402">
    <property type="entry name" value="Adenine nucleotide alpha hydrolases-like"/>
    <property type="match status" value="1"/>
</dbReference>
<dbReference type="InterPro" id="IPR001962">
    <property type="entry name" value="Asn_synthase"/>
</dbReference>
<dbReference type="InterPro" id="IPR051786">
    <property type="entry name" value="ASN_synthetase/amidase"/>
</dbReference>
<dbReference type="PANTHER" id="PTHR43284:SF1">
    <property type="entry name" value="ASPARAGINE SYNTHETASE"/>
    <property type="match status" value="1"/>
</dbReference>
<keyword evidence="6" id="KW-0061">Asparagine biosynthesis</keyword>
<gene>
    <name evidence="10" type="primary">asnB</name>
    <name evidence="10" type="ORF">GCM10011376_00970</name>
</gene>
<feature type="domain" description="Glutamine amidotransferase type-2" evidence="9">
    <location>
        <begin position="2"/>
        <end position="214"/>
    </location>
</feature>
<dbReference type="InterPro" id="IPR014729">
    <property type="entry name" value="Rossmann-like_a/b/a_fold"/>
</dbReference>
<dbReference type="Gene3D" id="3.60.20.10">
    <property type="entry name" value="Glutamine Phosphoribosylpyrophosphate, subunit 1, domain 1"/>
    <property type="match status" value="1"/>
</dbReference>
<dbReference type="Proteomes" id="UP000597341">
    <property type="component" value="Unassembled WGS sequence"/>
</dbReference>
<dbReference type="CDD" id="cd01991">
    <property type="entry name" value="Asn_synthase_B_C"/>
    <property type="match status" value="1"/>
</dbReference>
<protein>
    <recommendedName>
        <fullName evidence="3">asparagine synthase (glutamine-hydrolyzing)</fullName>
        <ecNumber evidence="3">6.3.5.4</ecNumber>
    </recommendedName>
</protein>
<accession>A0ABQ3HFQ0</accession>
<evidence type="ECO:0000259" key="9">
    <source>
        <dbReference type="PROSITE" id="PS51278"/>
    </source>
</evidence>
<dbReference type="PROSITE" id="PS51278">
    <property type="entry name" value="GATASE_TYPE_2"/>
    <property type="match status" value="1"/>
</dbReference>
<comment type="caution">
    <text evidence="10">The sequence shown here is derived from an EMBL/GenBank/DDBJ whole genome shotgun (WGS) entry which is preliminary data.</text>
</comment>
<dbReference type="InterPro" id="IPR033738">
    <property type="entry name" value="AsnB_N"/>
</dbReference>
<evidence type="ECO:0000313" key="10">
    <source>
        <dbReference type="EMBL" id="GHE14964.1"/>
    </source>
</evidence>
<comment type="similarity">
    <text evidence="2">Belongs to the asparagine synthetase family.</text>
</comment>
<dbReference type="SUPFAM" id="SSF56235">
    <property type="entry name" value="N-terminal nucleophile aminohydrolases (Ntn hydrolases)"/>
    <property type="match status" value="1"/>
</dbReference>
<dbReference type="PANTHER" id="PTHR43284">
    <property type="entry name" value="ASPARAGINE SYNTHETASE (GLUTAMINE-HYDROLYZING)"/>
    <property type="match status" value="1"/>
</dbReference>
<dbReference type="Gene3D" id="3.40.50.620">
    <property type="entry name" value="HUPs"/>
    <property type="match status" value="1"/>
</dbReference>
<keyword evidence="6" id="KW-0028">Amino-acid biosynthesis</keyword>
<dbReference type="Pfam" id="PF13537">
    <property type="entry name" value="GATase_7"/>
    <property type="match status" value="1"/>
</dbReference>
<evidence type="ECO:0000256" key="2">
    <source>
        <dbReference type="ARBA" id="ARBA00005752"/>
    </source>
</evidence>
<dbReference type="InterPro" id="IPR006426">
    <property type="entry name" value="Asn_synth_AEB"/>
</dbReference>
<evidence type="ECO:0000256" key="6">
    <source>
        <dbReference type="ARBA" id="ARBA00022888"/>
    </source>
</evidence>
<dbReference type="RefSeq" id="WP_191277408.1">
    <property type="nucleotide sequence ID" value="NZ_BNAD01000001.1"/>
</dbReference>
<name>A0ABQ3HFQ0_9ACTN</name>
<sequence length="623" mass="67514">MCGIAGSWRAPEQVADALPAALACIRHRGPDDMGSIRLGDAALGMTRLAVIDPVDGRQPMTAAEGKVAIVFNGEIYNYKELRQGLQGSGHRFLTNSDTEVVLAAYLRKGLRFVDDLVGMFAVAIADSRSDELVLARDRFGKKPLYYAGLPEGGLTFASELKGLAPMLAAAGLDRRVRPQSVYDYLSLGVVPQPATIWEGVLTLEPGTVMVTDRAGRSRTTSYWSPVIEGVAQQGSAEPLGDPGKRVRELIAEATRIRLRSDVPLGIFLSGGVDSSVVGYEAARALGGELQAFTVKTSGELDESDVAARTAATLGIRHTVLPLTLDPVAGVQQVVRAYDQPFADSSAIPSLAISALAREHVTVVLNGDGGDEVFGGYRRHLAAHLMVPRARLVGGAAGLMQSLVPRSVARRGPLGLALRVARGLRLPADERYLAWTTDMLREGDKTAIWRGRHCEPTERLVAATRVPWLSALDQQLLSDIRINLLSDLLVKMDIASMAHSLEARSPLLDHRLADYVWSLPPKVRLPKRTPKGLLRESYRGLLSSEVLDGAKRGFEIPMSDWLAGGLRPMVQDLVLAPDARVLDFIDRDAVVELVDGTGYADRNLTYLRYGLLVLEMWLRDSNAA</sequence>
<keyword evidence="7" id="KW-0315">Glutamine amidotransferase</keyword>
<dbReference type="CDD" id="cd00712">
    <property type="entry name" value="AsnB"/>
    <property type="match status" value="1"/>
</dbReference>
<evidence type="ECO:0000256" key="8">
    <source>
        <dbReference type="ARBA" id="ARBA00048741"/>
    </source>
</evidence>
<dbReference type="InterPro" id="IPR017932">
    <property type="entry name" value="GATase_2_dom"/>
</dbReference>
<keyword evidence="5" id="KW-0067">ATP-binding</keyword>
<evidence type="ECO:0000256" key="4">
    <source>
        <dbReference type="ARBA" id="ARBA00022741"/>
    </source>
</evidence>
<dbReference type="InterPro" id="IPR029055">
    <property type="entry name" value="Ntn_hydrolases_N"/>
</dbReference>
<proteinExistence type="inferred from homology"/>
<dbReference type="EMBL" id="BNAD01000001">
    <property type="protein sequence ID" value="GHE14964.1"/>
    <property type="molecule type" value="Genomic_DNA"/>
</dbReference>
<evidence type="ECO:0000256" key="3">
    <source>
        <dbReference type="ARBA" id="ARBA00012737"/>
    </source>
</evidence>